<organism evidence="1">
    <name type="scientific">Sesamum latifolium</name>
    <dbReference type="NCBI Taxonomy" id="2727402"/>
    <lineage>
        <taxon>Eukaryota</taxon>
        <taxon>Viridiplantae</taxon>
        <taxon>Streptophyta</taxon>
        <taxon>Embryophyta</taxon>
        <taxon>Tracheophyta</taxon>
        <taxon>Spermatophyta</taxon>
        <taxon>Magnoliopsida</taxon>
        <taxon>eudicotyledons</taxon>
        <taxon>Gunneridae</taxon>
        <taxon>Pentapetalae</taxon>
        <taxon>asterids</taxon>
        <taxon>lamiids</taxon>
        <taxon>Lamiales</taxon>
        <taxon>Pedaliaceae</taxon>
        <taxon>Sesamum</taxon>
    </lineage>
</organism>
<comment type="caution">
    <text evidence="1">The sequence shown here is derived from an EMBL/GenBank/DDBJ whole genome shotgun (WGS) entry which is preliminary data.</text>
</comment>
<dbReference type="InterPro" id="IPR052343">
    <property type="entry name" value="Retrotransposon-Effector_Assoc"/>
</dbReference>
<gene>
    <name evidence="1" type="ORF">Slati_1096600</name>
</gene>
<dbReference type="PANTHER" id="PTHR46890">
    <property type="entry name" value="NON-LTR RETROLELEMENT REVERSE TRANSCRIPTASE-LIKE PROTEIN-RELATED"/>
    <property type="match status" value="1"/>
</dbReference>
<accession>A0AAW2XH43</accession>
<reference evidence="1" key="1">
    <citation type="submission" date="2020-06" db="EMBL/GenBank/DDBJ databases">
        <authorList>
            <person name="Li T."/>
            <person name="Hu X."/>
            <person name="Zhang T."/>
            <person name="Song X."/>
            <person name="Zhang H."/>
            <person name="Dai N."/>
            <person name="Sheng W."/>
            <person name="Hou X."/>
            <person name="Wei L."/>
        </authorList>
    </citation>
    <scope>NUCLEOTIDE SEQUENCE</scope>
    <source>
        <strain evidence="1">KEN1</strain>
        <tissue evidence="1">Leaf</tissue>
    </source>
</reference>
<evidence type="ECO:0008006" key="2">
    <source>
        <dbReference type="Google" id="ProtNLM"/>
    </source>
</evidence>
<protein>
    <recommendedName>
        <fullName evidence="2">Reverse transcriptase</fullName>
    </recommendedName>
</protein>
<name>A0AAW2XH43_9LAMI</name>
<dbReference type="AlphaFoldDB" id="A0AAW2XH43"/>
<reference evidence="1" key="2">
    <citation type="journal article" date="2024" name="Plant">
        <title>Genomic evolution and insights into agronomic trait innovations of Sesamum species.</title>
        <authorList>
            <person name="Miao H."/>
            <person name="Wang L."/>
            <person name="Qu L."/>
            <person name="Liu H."/>
            <person name="Sun Y."/>
            <person name="Le M."/>
            <person name="Wang Q."/>
            <person name="Wei S."/>
            <person name="Zheng Y."/>
            <person name="Lin W."/>
            <person name="Duan Y."/>
            <person name="Cao H."/>
            <person name="Xiong S."/>
            <person name="Wang X."/>
            <person name="Wei L."/>
            <person name="Li C."/>
            <person name="Ma Q."/>
            <person name="Ju M."/>
            <person name="Zhao R."/>
            <person name="Li G."/>
            <person name="Mu C."/>
            <person name="Tian Q."/>
            <person name="Mei H."/>
            <person name="Zhang T."/>
            <person name="Gao T."/>
            <person name="Zhang H."/>
        </authorList>
    </citation>
    <scope>NUCLEOTIDE SEQUENCE</scope>
    <source>
        <strain evidence="1">KEN1</strain>
    </source>
</reference>
<evidence type="ECO:0000313" key="1">
    <source>
        <dbReference type="EMBL" id="KAL0451185.1"/>
    </source>
</evidence>
<sequence length="244" mass="27594">MIERVARLILLKATKLEQIMLQQRAKIQWLKGGDQCSKIFFRKITTRRAAQRIFQITSATGSVISEEPEVAEEFVRFYSDLIGGQQRNNYINPMFLRPWVRYVITQEEGDVMSRPVNQEKVKEAIFDIAEDKAPGPNGFSSGFYKAAWSVIGDEITGAVQEFFRTGKLLKQVNATILSLIPKVANPTTIAEFRHISCCNVLYKTITKVIVQRMKGALDKIISPSQNALVPGWRISTNILLGQDK</sequence>
<dbReference type="PANTHER" id="PTHR46890:SF48">
    <property type="entry name" value="RNA-DIRECTED DNA POLYMERASE"/>
    <property type="match status" value="1"/>
</dbReference>
<proteinExistence type="predicted"/>
<dbReference type="EMBL" id="JACGWN010000004">
    <property type="protein sequence ID" value="KAL0451185.1"/>
    <property type="molecule type" value="Genomic_DNA"/>
</dbReference>